<evidence type="ECO:0000313" key="4">
    <source>
        <dbReference type="Proteomes" id="UP000800038"/>
    </source>
</evidence>
<name>A0A6A5SR64_9PLEO</name>
<dbReference type="AlphaFoldDB" id="A0A6A5SR64"/>
<feature type="compositionally biased region" description="Polar residues" evidence="2">
    <location>
        <begin position="363"/>
        <end position="374"/>
    </location>
</feature>
<reference evidence="3" key="1">
    <citation type="journal article" date="2020" name="Stud. Mycol.">
        <title>101 Dothideomycetes genomes: a test case for predicting lifestyles and emergence of pathogens.</title>
        <authorList>
            <person name="Haridas S."/>
            <person name="Albert R."/>
            <person name="Binder M."/>
            <person name="Bloem J."/>
            <person name="Labutti K."/>
            <person name="Salamov A."/>
            <person name="Andreopoulos B."/>
            <person name="Baker S."/>
            <person name="Barry K."/>
            <person name="Bills G."/>
            <person name="Bluhm B."/>
            <person name="Cannon C."/>
            <person name="Castanera R."/>
            <person name="Culley D."/>
            <person name="Daum C."/>
            <person name="Ezra D."/>
            <person name="Gonzalez J."/>
            <person name="Henrissat B."/>
            <person name="Kuo A."/>
            <person name="Liang C."/>
            <person name="Lipzen A."/>
            <person name="Lutzoni F."/>
            <person name="Magnuson J."/>
            <person name="Mondo S."/>
            <person name="Nolan M."/>
            <person name="Ohm R."/>
            <person name="Pangilinan J."/>
            <person name="Park H.-J."/>
            <person name="Ramirez L."/>
            <person name="Alfaro M."/>
            <person name="Sun H."/>
            <person name="Tritt A."/>
            <person name="Yoshinaga Y."/>
            <person name="Zwiers L.-H."/>
            <person name="Turgeon B."/>
            <person name="Goodwin S."/>
            <person name="Spatafora J."/>
            <person name="Crous P."/>
            <person name="Grigoriev I."/>
        </authorList>
    </citation>
    <scope>NUCLEOTIDE SEQUENCE</scope>
    <source>
        <strain evidence="3">CBS 161.51</strain>
    </source>
</reference>
<feature type="region of interest" description="Disordered" evidence="2">
    <location>
        <begin position="178"/>
        <end position="435"/>
    </location>
</feature>
<feature type="compositionally biased region" description="Polar residues" evidence="2">
    <location>
        <begin position="178"/>
        <end position="199"/>
    </location>
</feature>
<feature type="region of interest" description="Disordered" evidence="2">
    <location>
        <begin position="470"/>
        <end position="546"/>
    </location>
</feature>
<keyword evidence="4" id="KW-1185">Reference proteome</keyword>
<dbReference type="OrthoDB" id="3647228at2759"/>
<organism evidence="3 4">
    <name type="scientific">Clathrospora elynae</name>
    <dbReference type="NCBI Taxonomy" id="706981"/>
    <lineage>
        <taxon>Eukaryota</taxon>
        <taxon>Fungi</taxon>
        <taxon>Dikarya</taxon>
        <taxon>Ascomycota</taxon>
        <taxon>Pezizomycotina</taxon>
        <taxon>Dothideomycetes</taxon>
        <taxon>Pleosporomycetidae</taxon>
        <taxon>Pleosporales</taxon>
        <taxon>Diademaceae</taxon>
        <taxon>Clathrospora</taxon>
    </lineage>
</organism>
<dbReference type="Proteomes" id="UP000800038">
    <property type="component" value="Unassembled WGS sequence"/>
</dbReference>
<proteinExistence type="predicted"/>
<feature type="compositionally biased region" description="Polar residues" evidence="2">
    <location>
        <begin position="243"/>
        <end position="257"/>
    </location>
</feature>
<evidence type="ECO:0000256" key="1">
    <source>
        <dbReference type="SAM" id="Coils"/>
    </source>
</evidence>
<dbReference type="EMBL" id="ML976033">
    <property type="protein sequence ID" value="KAF1942563.1"/>
    <property type="molecule type" value="Genomic_DNA"/>
</dbReference>
<protein>
    <submittedName>
        <fullName evidence="3">Uncharacterized protein</fullName>
    </submittedName>
</protein>
<evidence type="ECO:0000313" key="3">
    <source>
        <dbReference type="EMBL" id="KAF1942563.1"/>
    </source>
</evidence>
<keyword evidence="1" id="KW-0175">Coiled coil</keyword>
<evidence type="ECO:0000256" key="2">
    <source>
        <dbReference type="SAM" id="MobiDB-lite"/>
    </source>
</evidence>
<gene>
    <name evidence="3" type="ORF">EJ02DRAFT_402057</name>
</gene>
<accession>A0A6A5SR64</accession>
<sequence>MMTPRRSSTAITDVGPSRISFASAEALLWGPEMRNQHEWLLTKMQALQSEHEAYDARIQSTEAAAEAAEAATSRIRHIEQQLAAMEAEDQDKVFERWAAEEMTHLKIFVDRNQHVRQKQIELEKAVSHVSDDLAKIRDVPVDVKSLLCRLELLEAGRKEDTNRIKSLGKDLANLKTMRQNSGLSNVSSRANLNRSQGSSKAAAPPRVQDAELSDATTETEDEALVAQRGSTGEQVQVPRSPDIRTNANPPATQLVNQERQHGAPVPAEELEARPRPVHTPKPPAMQLVNRANPRKRKQPDDEPQTQRLTRSQAKKSQERGSEQRGASGPGKIASIGPIQLVDRGPASYKKARITPVQRPARGMNTSGAPAQHATTIPLKTRKPSVVAGSSKNTITKPNQPTQLITASPSKPKRAKAAMAPGKKTVPGPARSKVASPIKQKQLIVVLPNWPTVSPITDDDHDDLQMSAADRVKTSPRRAANPSPFNVLPKPSSTRKKNVQSNVDVGPSAYDSSSRTVSPDKPATSVRSESTALPPPSMTTISRRRQIPDVPDYDTFLRLQANKTIT</sequence>
<feature type="coiled-coil region" evidence="1">
    <location>
        <begin position="44"/>
        <end position="88"/>
    </location>
</feature>
<feature type="compositionally biased region" description="Polar residues" evidence="2">
    <location>
        <begin position="387"/>
        <end position="405"/>
    </location>
</feature>